<dbReference type="Proteomes" id="UP000092598">
    <property type="component" value="Chromosome"/>
</dbReference>
<name>A0A1B1MGR1_STRLN</name>
<reference evidence="3 4" key="1">
    <citation type="submission" date="2016-07" db="EMBL/GenBank/DDBJ databases">
        <title>Enhancement of antibiotic productionsby engineered nitrateutilization in actinobacteria.</title>
        <authorList>
            <person name="Meng S.C."/>
        </authorList>
    </citation>
    <scope>NUCLEOTIDE SEQUENCE [LARGE SCALE GENOMIC DNA]</scope>
    <source>
        <strain evidence="3 4">NRRL 2936</strain>
    </source>
</reference>
<dbReference type="STRING" id="1915.SLINC_5483"/>
<feature type="transmembrane region" description="Helical" evidence="2">
    <location>
        <begin position="16"/>
        <end position="35"/>
    </location>
</feature>
<proteinExistence type="predicted"/>
<dbReference type="AlphaFoldDB" id="A0A1B1MGR1"/>
<protein>
    <submittedName>
        <fullName evidence="3">Uncharacterized protein</fullName>
    </submittedName>
</protein>
<dbReference type="PATRIC" id="fig|1915.4.peg.6082"/>
<keyword evidence="2" id="KW-1133">Transmembrane helix</keyword>
<dbReference type="KEGG" id="sls:SLINC_5483"/>
<feature type="region of interest" description="Disordered" evidence="1">
    <location>
        <begin position="41"/>
        <end position="64"/>
    </location>
</feature>
<organism evidence="3 4">
    <name type="scientific">Streptomyces lincolnensis</name>
    <dbReference type="NCBI Taxonomy" id="1915"/>
    <lineage>
        <taxon>Bacteria</taxon>
        <taxon>Bacillati</taxon>
        <taxon>Actinomycetota</taxon>
        <taxon>Actinomycetes</taxon>
        <taxon>Kitasatosporales</taxon>
        <taxon>Streptomycetaceae</taxon>
        <taxon>Streptomyces</taxon>
    </lineage>
</organism>
<evidence type="ECO:0000313" key="4">
    <source>
        <dbReference type="Proteomes" id="UP000092598"/>
    </source>
</evidence>
<sequence length="465" mass="47912">MAAAAPEEDESSAADLVLPLVVAGAVGALAGYAYLRRTRRARTRTTPGPAAHSPAPPPTGLDEDARALPAEADDWIRTSRAELGFVAARFGEEAVAPFTAAVRDAETELAAAFRMRQRYDEGVPADEASRRQVLAGIVGRCQEAGRRLDAAAPAFDQLRALEREAGAALQVAETRFRELAGRTAAAETTLTGLAERYPPSASAPVTGCAEQAKDRLVFATVHLNQARQATDRGEPEHAARDLRAAEAAVAQAAVFVAGIDRLAEGLDAATRLVPAALTGAEAALTQVRGLSTTGGVPAGELHARVRHADAVLTAVREEVAAGPYDPLDALRRIVEALTPLDAGRAGVASAAGALVARSSTDLADGFVETHRGAVGGEARERLARARRLLADDAYVAADTLAREARDLAEQDVRVYGNPLAGAAGHASGVAGAVLGGILLGGDGDEDGGVPASFGGPRTRARRGIA</sequence>
<gene>
    <name evidence="3" type="ORF">SLINC_5483</name>
</gene>
<keyword evidence="2" id="KW-0472">Membrane</keyword>
<dbReference type="EMBL" id="CP016438">
    <property type="protein sequence ID" value="ANS67707.1"/>
    <property type="molecule type" value="Genomic_DNA"/>
</dbReference>
<evidence type="ECO:0000313" key="3">
    <source>
        <dbReference type="EMBL" id="ANS67707.1"/>
    </source>
</evidence>
<evidence type="ECO:0000256" key="2">
    <source>
        <dbReference type="SAM" id="Phobius"/>
    </source>
</evidence>
<accession>A0A1B1MGR1</accession>
<keyword evidence="2" id="KW-0812">Transmembrane</keyword>
<evidence type="ECO:0000256" key="1">
    <source>
        <dbReference type="SAM" id="MobiDB-lite"/>
    </source>
</evidence>
<keyword evidence="4" id="KW-1185">Reference proteome</keyword>
<feature type="region of interest" description="Disordered" evidence="1">
    <location>
        <begin position="446"/>
        <end position="465"/>
    </location>
</feature>
<feature type="compositionally biased region" description="Low complexity" evidence="1">
    <location>
        <begin position="44"/>
        <end position="53"/>
    </location>
</feature>